<protein>
    <submittedName>
        <fullName evidence="2">Uncharacterized protein</fullName>
    </submittedName>
</protein>
<name>A0A195B2N3_9HYME</name>
<dbReference type="AlphaFoldDB" id="A0A195B2N3"/>
<sequence>MLSLSLNTTHASSAPFRLRFHSSSRVRTQRPDRSFTCAPTCEIRSPANVVRLDKTTSVYSKIYNQPPVEEIDQRFMVCGRRGAEENEKGREKEEKEEEDKENGERKRGGDGGLGGHSKIRFLRQRGGSPSGFFSKVVAILHRLREGQQRHSSHTPSCYWISIGKRLFLSSDRGCHFGSFVTEMENFVSLFLALSRAGNIIAREGDLHFSFSSSSSSSFSSSPSFSSFPSS</sequence>
<gene>
    <name evidence="2" type="ORF">ALC53_11119</name>
</gene>
<proteinExistence type="predicted"/>
<accession>A0A195B2N3</accession>
<reference evidence="2 3" key="1">
    <citation type="submission" date="2015-09" db="EMBL/GenBank/DDBJ databases">
        <title>Atta colombica WGS genome.</title>
        <authorList>
            <person name="Nygaard S."/>
            <person name="Hu H."/>
            <person name="Boomsma J."/>
            <person name="Zhang G."/>
        </authorList>
    </citation>
    <scope>NUCLEOTIDE SEQUENCE [LARGE SCALE GENOMIC DNA]</scope>
    <source>
        <strain evidence="2">Treedump-2</strain>
        <tissue evidence="2">Whole body</tissue>
    </source>
</reference>
<organism evidence="2 3">
    <name type="scientific">Atta colombica</name>
    <dbReference type="NCBI Taxonomy" id="520822"/>
    <lineage>
        <taxon>Eukaryota</taxon>
        <taxon>Metazoa</taxon>
        <taxon>Ecdysozoa</taxon>
        <taxon>Arthropoda</taxon>
        <taxon>Hexapoda</taxon>
        <taxon>Insecta</taxon>
        <taxon>Pterygota</taxon>
        <taxon>Neoptera</taxon>
        <taxon>Endopterygota</taxon>
        <taxon>Hymenoptera</taxon>
        <taxon>Apocrita</taxon>
        <taxon>Aculeata</taxon>
        <taxon>Formicoidea</taxon>
        <taxon>Formicidae</taxon>
        <taxon>Myrmicinae</taxon>
        <taxon>Atta</taxon>
    </lineage>
</organism>
<feature type="region of interest" description="Disordered" evidence="1">
    <location>
        <begin position="211"/>
        <end position="230"/>
    </location>
</feature>
<evidence type="ECO:0000313" key="3">
    <source>
        <dbReference type="Proteomes" id="UP000078540"/>
    </source>
</evidence>
<feature type="compositionally biased region" description="Basic and acidic residues" evidence="1">
    <location>
        <begin position="82"/>
        <end position="93"/>
    </location>
</feature>
<feature type="region of interest" description="Disordered" evidence="1">
    <location>
        <begin position="82"/>
        <end position="118"/>
    </location>
</feature>
<dbReference type="EMBL" id="KQ976662">
    <property type="protein sequence ID" value="KYM78464.1"/>
    <property type="molecule type" value="Genomic_DNA"/>
</dbReference>
<evidence type="ECO:0000313" key="2">
    <source>
        <dbReference type="EMBL" id="KYM78464.1"/>
    </source>
</evidence>
<dbReference type="Proteomes" id="UP000078540">
    <property type="component" value="Unassembled WGS sequence"/>
</dbReference>
<evidence type="ECO:0000256" key="1">
    <source>
        <dbReference type="SAM" id="MobiDB-lite"/>
    </source>
</evidence>
<keyword evidence="3" id="KW-1185">Reference proteome</keyword>